<dbReference type="EMBL" id="LGRX02028391">
    <property type="protein sequence ID" value="KAK3248125.1"/>
    <property type="molecule type" value="Genomic_DNA"/>
</dbReference>
<dbReference type="AlphaFoldDB" id="A0AAE0F2N7"/>
<evidence type="ECO:0000313" key="1">
    <source>
        <dbReference type="EMBL" id="KAK3248125.1"/>
    </source>
</evidence>
<name>A0AAE0F2N7_9CHLO</name>
<protein>
    <submittedName>
        <fullName evidence="1">Ethanolamine-phosphate cytidylyltransferase</fullName>
    </submittedName>
</protein>
<dbReference type="EMBL" id="LGRX02028390">
    <property type="protein sequence ID" value="KAK3248127.1"/>
    <property type="molecule type" value="Genomic_DNA"/>
</dbReference>
<reference evidence="1" key="2">
    <citation type="submission" date="2023-06" db="EMBL/GenBank/DDBJ databases">
        <title>Long-read-based genome assembly of the green algal bacterivore Cymbomonas tetramitiformis.</title>
        <authorList>
            <person name="Gyaltshen Y."/>
            <person name="Rozenberg A."/>
            <person name="Paasch A."/>
            <person name="Burns J.A."/>
            <person name="Warring S."/>
            <person name="Larson R."/>
            <person name="Maurer-Alcala X."/>
            <person name="Dacks J."/>
            <person name="Kim E."/>
        </authorList>
    </citation>
    <scope>NUCLEOTIDE SEQUENCE</scope>
    <source>
        <strain evidence="1">PLY_AMNH</strain>
    </source>
</reference>
<dbReference type="Proteomes" id="UP001190700">
    <property type="component" value="Unassembled WGS sequence"/>
</dbReference>
<dbReference type="GO" id="GO:0016779">
    <property type="term" value="F:nucleotidyltransferase activity"/>
    <property type="evidence" value="ECO:0007669"/>
    <property type="project" value="UniProtKB-KW"/>
</dbReference>
<proteinExistence type="predicted"/>
<gene>
    <name evidence="2" type="ORF">CYMTET_42396</name>
    <name evidence="1" type="ORF">CYMTET_42398</name>
</gene>
<accession>A0AAE0F2N7</accession>
<organism evidence="1 3">
    <name type="scientific">Cymbomonas tetramitiformis</name>
    <dbReference type="NCBI Taxonomy" id="36881"/>
    <lineage>
        <taxon>Eukaryota</taxon>
        <taxon>Viridiplantae</taxon>
        <taxon>Chlorophyta</taxon>
        <taxon>Pyramimonadophyceae</taxon>
        <taxon>Pyramimonadales</taxon>
        <taxon>Pyramimonadaceae</taxon>
        <taxon>Cymbomonas</taxon>
    </lineage>
</organism>
<evidence type="ECO:0000313" key="3">
    <source>
        <dbReference type="Proteomes" id="UP001190700"/>
    </source>
</evidence>
<sequence length="70" mass="7259">MVCARAQAGDDSVHTAGNCGLLNENRLYGFLGQWLVSGKEVGCPSVACGPSGRLSRIPSLQTLQVVSLGI</sequence>
<keyword evidence="1" id="KW-0548">Nucleotidyltransferase</keyword>
<keyword evidence="1" id="KW-0808">Transferase</keyword>
<comment type="caution">
    <text evidence="1">The sequence shown here is derived from an EMBL/GenBank/DDBJ whole genome shotgun (WGS) entry which is preliminary data.</text>
</comment>
<evidence type="ECO:0000313" key="2">
    <source>
        <dbReference type="EMBL" id="KAK3248127.1"/>
    </source>
</evidence>
<keyword evidence="3" id="KW-1185">Reference proteome</keyword>
<reference evidence="1 3" key="1">
    <citation type="journal article" date="2015" name="Genome Biol. Evol.">
        <title>Comparative Genomics of a Bacterivorous Green Alga Reveals Evolutionary Causalities and Consequences of Phago-Mixotrophic Mode of Nutrition.</title>
        <authorList>
            <person name="Burns J.A."/>
            <person name="Paasch A."/>
            <person name="Narechania A."/>
            <person name="Kim E."/>
        </authorList>
    </citation>
    <scope>NUCLEOTIDE SEQUENCE [LARGE SCALE GENOMIC DNA]</scope>
    <source>
        <strain evidence="1">PLY_AMNH</strain>
    </source>
</reference>